<dbReference type="InterPro" id="IPR022789">
    <property type="entry name" value="ParD"/>
</dbReference>
<keyword evidence="1" id="KW-0175">Coiled coil</keyword>
<evidence type="ECO:0000256" key="1">
    <source>
        <dbReference type="SAM" id="Coils"/>
    </source>
</evidence>
<comment type="caution">
    <text evidence="3">The sequence shown here is derived from an EMBL/GenBank/DDBJ whole genome shotgun (WGS) entry which is preliminary data.</text>
</comment>
<dbReference type="RefSeq" id="WP_377285503.1">
    <property type="nucleotide sequence ID" value="NZ_JBHSBM010000010.1"/>
</dbReference>
<keyword evidence="4" id="KW-1185">Reference proteome</keyword>
<feature type="coiled-coil region" evidence="1">
    <location>
        <begin position="27"/>
        <end position="54"/>
    </location>
</feature>
<name>A0ABV8I2P4_9ACTN</name>
<protein>
    <submittedName>
        <fullName evidence="3">Type II toxin-antitoxin system ParD family antitoxin</fullName>
    </submittedName>
</protein>
<dbReference type="Proteomes" id="UP001595850">
    <property type="component" value="Unassembled WGS sequence"/>
</dbReference>
<gene>
    <name evidence="3" type="ORF">ACFOWE_04280</name>
</gene>
<evidence type="ECO:0000313" key="3">
    <source>
        <dbReference type="EMBL" id="MFC4057496.1"/>
    </source>
</evidence>
<organism evidence="3 4">
    <name type="scientific">Planomonospora corallina</name>
    <dbReference type="NCBI Taxonomy" id="1806052"/>
    <lineage>
        <taxon>Bacteria</taxon>
        <taxon>Bacillati</taxon>
        <taxon>Actinomycetota</taxon>
        <taxon>Actinomycetes</taxon>
        <taxon>Streptosporangiales</taxon>
        <taxon>Streptosporangiaceae</taxon>
        <taxon>Planomonospora</taxon>
    </lineage>
</organism>
<proteinExistence type="predicted"/>
<dbReference type="EMBL" id="JBHSBM010000010">
    <property type="protein sequence ID" value="MFC4057496.1"/>
    <property type="molecule type" value="Genomic_DNA"/>
</dbReference>
<reference evidence="4" key="1">
    <citation type="journal article" date="2019" name="Int. J. Syst. Evol. Microbiol.">
        <title>The Global Catalogue of Microorganisms (GCM) 10K type strain sequencing project: providing services to taxonomists for standard genome sequencing and annotation.</title>
        <authorList>
            <consortium name="The Broad Institute Genomics Platform"/>
            <consortium name="The Broad Institute Genome Sequencing Center for Infectious Disease"/>
            <person name="Wu L."/>
            <person name="Ma J."/>
        </authorList>
    </citation>
    <scope>NUCLEOTIDE SEQUENCE [LARGE SCALE GENOMIC DNA]</scope>
    <source>
        <strain evidence="4">TBRC 4489</strain>
    </source>
</reference>
<evidence type="ECO:0000256" key="2">
    <source>
        <dbReference type="SAM" id="MobiDB-lite"/>
    </source>
</evidence>
<feature type="region of interest" description="Disordered" evidence="2">
    <location>
        <begin position="69"/>
        <end position="106"/>
    </location>
</feature>
<dbReference type="Gene3D" id="6.10.10.120">
    <property type="entry name" value="Antitoxin ParD1-like"/>
    <property type="match status" value="1"/>
</dbReference>
<sequence>MTLSPQDVFFIEDSLSSGKSKSRSAIIREALRLLREKAEEKERATALETALEREYEIAFSEWDDSESVAWDDTTTRHADSLIRPTATGDDGTGRHPRLPSSGNVTA</sequence>
<dbReference type="Pfam" id="PF03693">
    <property type="entry name" value="ParD_antitoxin"/>
    <property type="match status" value="1"/>
</dbReference>
<accession>A0ABV8I2P4</accession>
<evidence type="ECO:0000313" key="4">
    <source>
        <dbReference type="Proteomes" id="UP001595850"/>
    </source>
</evidence>
<dbReference type="InterPro" id="IPR038296">
    <property type="entry name" value="ParD_sf"/>
</dbReference>